<proteinExistence type="predicted"/>
<sequence>MENDNNCPRASPAINPLDIHKILQQTQTFLEPCHLRKCRLVNSAWNQVAIPLLQKSDCLYLYCVKIFTKFSYTFATTDNPDNRIPYKSCIFASELMDPDSPEFMGFNSNAITFFDQFGKNFTQVHLSIGGGSESAVRSLLGNILFKYFTNLETLSILVKEGPFDFWTNYEESCHELTNLKSLHVQWTGYNSSQRHDMQNFLVPLLEKCVNLVTLSCKIPPFIERGDQSADVYSDLNEQLLQSILKCGENILSSRRGPFEVQVLLKVSKMKLESLTQCLPKNLTQVYLELDDSVGEDTLHGFLEKFTNLSTIHIEFTKDSNIIIPPARIPVLRQFTVLNYKGDFHFLNYLPTLKTLTIMGDLQPDFKSICNNDSLTCLKISSKSGLTKLDRFGVDILTSFPNLRNLLIQNVDNVTLRGIYKNLRELTSLHVIGKEISDAGICGEEDKMLRVLLESVVDDGVDTVWNFQPRFPHLADLKSQ</sequence>
<dbReference type="SUPFAM" id="SSF52047">
    <property type="entry name" value="RNI-like"/>
    <property type="match status" value="1"/>
</dbReference>
<gene>
    <name evidence="1" type="ORF">Fcan01_23569</name>
</gene>
<dbReference type="EMBL" id="LNIX01000028">
    <property type="protein sequence ID" value="OXA41856.1"/>
    <property type="molecule type" value="Genomic_DNA"/>
</dbReference>
<name>A0A226DC83_FOLCA</name>
<comment type="caution">
    <text evidence="1">The sequence shown here is derived from an EMBL/GenBank/DDBJ whole genome shotgun (WGS) entry which is preliminary data.</text>
</comment>
<keyword evidence="2" id="KW-1185">Reference proteome</keyword>
<protein>
    <submittedName>
        <fullName evidence="1">Uncharacterized protein</fullName>
    </submittedName>
</protein>
<reference evidence="1 2" key="1">
    <citation type="submission" date="2015-12" db="EMBL/GenBank/DDBJ databases">
        <title>The genome of Folsomia candida.</title>
        <authorList>
            <person name="Faddeeva A."/>
            <person name="Derks M.F."/>
            <person name="Anvar Y."/>
            <person name="Smit S."/>
            <person name="Van Straalen N."/>
            <person name="Roelofs D."/>
        </authorList>
    </citation>
    <scope>NUCLEOTIDE SEQUENCE [LARGE SCALE GENOMIC DNA]</scope>
    <source>
        <strain evidence="1 2">VU population</strain>
        <tissue evidence="1">Whole body</tissue>
    </source>
</reference>
<dbReference type="Proteomes" id="UP000198287">
    <property type="component" value="Unassembled WGS sequence"/>
</dbReference>
<dbReference type="Gene3D" id="3.80.10.10">
    <property type="entry name" value="Ribonuclease Inhibitor"/>
    <property type="match status" value="1"/>
</dbReference>
<dbReference type="InterPro" id="IPR032675">
    <property type="entry name" value="LRR_dom_sf"/>
</dbReference>
<evidence type="ECO:0000313" key="1">
    <source>
        <dbReference type="EMBL" id="OXA41856.1"/>
    </source>
</evidence>
<dbReference type="AlphaFoldDB" id="A0A226DC83"/>
<accession>A0A226DC83</accession>
<organism evidence="1 2">
    <name type="scientific">Folsomia candida</name>
    <name type="common">Springtail</name>
    <dbReference type="NCBI Taxonomy" id="158441"/>
    <lineage>
        <taxon>Eukaryota</taxon>
        <taxon>Metazoa</taxon>
        <taxon>Ecdysozoa</taxon>
        <taxon>Arthropoda</taxon>
        <taxon>Hexapoda</taxon>
        <taxon>Collembola</taxon>
        <taxon>Entomobryomorpha</taxon>
        <taxon>Isotomoidea</taxon>
        <taxon>Isotomidae</taxon>
        <taxon>Proisotominae</taxon>
        <taxon>Folsomia</taxon>
    </lineage>
</organism>
<evidence type="ECO:0000313" key="2">
    <source>
        <dbReference type="Proteomes" id="UP000198287"/>
    </source>
</evidence>